<evidence type="ECO:0000313" key="1">
    <source>
        <dbReference type="EMBL" id="KAH9483981.1"/>
    </source>
</evidence>
<name>A0ACB8H7U1_PSICU</name>
<sequence>MGTSRTPDAFVTVTWGFCIQKFTPSTNHSVWAFSIPMSALGGRAYQAAGNALSESKYVLLRGLPPMTTSHDLRRLLIRNEIKGVSEVSLFYKHCRPTGKAILTMALPDYTRNAIREASSLSFPGRKIDAEPITNIKSYGIGTGGQRSTVLGTGPSANCPERRTVTIHGFPGRTPVSQVVKLLEGFRVDKDLPVPAEMVPLPERKFALVSRFLVYLESESEAQRFVRKYHMTRHKITNGLLKATIIY</sequence>
<proteinExistence type="predicted"/>
<dbReference type="EMBL" id="JAFIQS020000003">
    <property type="protein sequence ID" value="KAH9483981.1"/>
    <property type="molecule type" value="Genomic_DNA"/>
</dbReference>
<gene>
    <name evidence="1" type="ORF">JR316_0003459</name>
</gene>
<dbReference type="Proteomes" id="UP000664032">
    <property type="component" value="Unassembled WGS sequence"/>
</dbReference>
<keyword evidence="2" id="KW-1185">Reference proteome</keyword>
<reference evidence="1" key="1">
    <citation type="submission" date="2021-10" db="EMBL/GenBank/DDBJ databases">
        <title>Psilocybe cubensis genome.</title>
        <authorList>
            <person name="Mckernan K.J."/>
            <person name="Crawford S."/>
            <person name="Trippe A."/>
            <person name="Kane L.T."/>
            <person name="Mclaughlin S."/>
        </authorList>
    </citation>
    <scope>NUCLEOTIDE SEQUENCE</scope>
    <source>
        <strain evidence="1">MGC-MH-2018</strain>
    </source>
</reference>
<comment type="caution">
    <text evidence="1">The sequence shown here is derived from an EMBL/GenBank/DDBJ whole genome shotgun (WGS) entry which is preliminary data.</text>
</comment>
<protein>
    <submittedName>
        <fullName evidence="1">Uncharacterized protein</fullName>
    </submittedName>
</protein>
<organism evidence="1 2">
    <name type="scientific">Psilocybe cubensis</name>
    <name type="common">Psychedelic mushroom</name>
    <name type="synonym">Stropharia cubensis</name>
    <dbReference type="NCBI Taxonomy" id="181762"/>
    <lineage>
        <taxon>Eukaryota</taxon>
        <taxon>Fungi</taxon>
        <taxon>Dikarya</taxon>
        <taxon>Basidiomycota</taxon>
        <taxon>Agaricomycotina</taxon>
        <taxon>Agaricomycetes</taxon>
        <taxon>Agaricomycetidae</taxon>
        <taxon>Agaricales</taxon>
        <taxon>Agaricineae</taxon>
        <taxon>Strophariaceae</taxon>
        <taxon>Psilocybe</taxon>
    </lineage>
</organism>
<evidence type="ECO:0000313" key="2">
    <source>
        <dbReference type="Proteomes" id="UP000664032"/>
    </source>
</evidence>
<accession>A0ACB8H7U1</accession>